<keyword evidence="2" id="KW-1185">Reference proteome</keyword>
<evidence type="ECO:0000313" key="1">
    <source>
        <dbReference type="EMBL" id="KAJ6987003.1"/>
    </source>
</evidence>
<comment type="caution">
    <text evidence="1">The sequence shown here is derived from an EMBL/GenBank/DDBJ whole genome shotgun (WGS) entry which is preliminary data.</text>
</comment>
<dbReference type="Proteomes" id="UP001164929">
    <property type="component" value="Chromosome 8"/>
</dbReference>
<accession>A0AAD6MK65</accession>
<proteinExistence type="predicted"/>
<name>A0AAD6MK65_9ROSI</name>
<gene>
    <name evidence="1" type="ORF">NC653_020277</name>
</gene>
<protein>
    <submittedName>
        <fullName evidence="1">Uncharacterized protein</fullName>
    </submittedName>
</protein>
<dbReference type="EMBL" id="JAQIZT010000008">
    <property type="protein sequence ID" value="KAJ6987003.1"/>
    <property type="molecule type" value="Genomic_DNA"/>
</dbReference>
<sequence>MKRLLNKKTEDSFYNPLQASGQATSFNNESVHTCVEGSKEREDFINLQQVRTCTPPCFETSIIGIVNRNYQSRIIQSSLNTLVNAWTNHLEQV</sequence>
<organism evidence="1 2">
    <name type="scientific">Populus alba x Populus x berolinensis</name>
    <dbReference type="NCBI Taxonomy" id="444605"/>
    <lineage>
        <taxon>Eukaryota</taxon>
        <taxon>Viridiplantae</taxon>
        <taxon>Streptophyta</taxon>
        <taxon>Embryophyta</taxon>
        <taxon>Tracheophyta</taxon>
        <taxon>Spermatophyta</taxon>
        <taxon>Magnoliopsida</taxon>
        <taxon>eudicotyledons</taxon>
        <taxon>Gunneridae</taxon>
        <taxon>Pentapetalae</taxon>
        <taxon>rosids</taxon>
        <taxon>fabids</taxon>
        <taxon>Malpighiales</taxon>
        <taxon>Salicaceae</taxon>
        <taxon>Saliceae</taxon>
        <taxon>Populus</taxon>
    </lineage>
</organism>
<dbReference type="AlphaFoldDB" id="A0AAD6MK65"/>
<reference evidence="1" key="1">
    <citation type="journal article" date="2023" name="Mol. Ecol. Resour.">
        <title>Chromosome-level genome assembly of a triploid poplar Populus alba 'Berolinensis'.</title>
        <authorList>
            <person name="Chen S."/>
            <person name="Yu Y."/>
            <person name="Wang X."/>
            <person name="Wang S."/>
            <person name="Zhang T."/>
            <person name="Zhou Y."/>
            <person name="He R."/>
            <person name="Meng N."/>
            <person name="Wang Y."/>
            <person name="Liu W."/>
            <person name="Liu Z."/>
            <person name="Liu J."/>
            <person name="Guo Q."/>
            <person name="Huang H."/>
            <person name="Sederoff R.R."/>
            <person name="Wang G."/>
            <person name="Qu G."/>
            <person name="Chen S."/>
        </authorList>
    </citation>
    <scope>NUCLEOTIDE SEQUENCE</scope>
    <source>
        <strain evidence="1">SC-2020</strain>
    </source>
</reference>
<evidence type="ECO:0000313" key="2">
    <source>
        <dbReference type="Proteomes" id="UP001164929"/>
    </source>
</evidence>